<accession>H2ZJA0</accession>
<reference evidence="3" key="1">
    <citation type="submission" date="2003-08" db="EMBL/GenBank/DDBJ databases">
        <authorList>
            <person name="Birren B."/>
            <person name="Nusbaum C."/>
            <person name="Abebe A."/>
            <person name="Abouelleil A."/>
            <person name="Adekoya E."/>
            <person name="Ait-zahra M."/>
            <person name="Allen N."/>
            <person name="Allen T."/>
            <person name="An P."/>
            <person name="Anderson M."/>
            <person name="Anderson S."/>
            <person name="Arachchi H."/>
            <person name="Armbruster J."/>
            <person name="Bachantsang P."/>
            <person name="Baldwin J."/>
            <person name="Barry A."/>
            <person name="Bayul T."/>
            <person name="Blitshsteyn B."/>
            <person name="Bloom T."/>
            <person name="Blye J."/>
            <person name="Boguslavskiy L."/>
            <person name="Borowsky M."/>
            <person name="Boukhgalter B."/>
            <person name="Brunache A."/>
            <person name="Butler J."/>
            <person name="Calixte N."/>
            <person name="Calvo S."/>
            <person name="Camarata J."/>
            <person name="Campo K."/>
            <person name="Chang J."/>
            <person name="Cheshatsang Y."/>
            <person name="Citroen M."/>
            <person name="Collymore A."/>
            <person name="Considine T."/>
            <person name="Cook A."/>
            <person name="Cooke P."/>
            <person name="Corum B."/>
            <person name="Cuomo C."/>
            <person name="David R."/>
            <person name="Dawoe T."/>
            <person name="Degray S."/>
            <person name="Dodge S."/>
            <person name="Dooley K."/>
            <person name="Dorje P."/>
            <person name="Dorjee K."/>
            <person name="Dorris L."/>
            <person name="Duffey N."/>
            <person name="Dupes A."/>
            <person name="Elkins T."/>
            <person name="Engels R."/>
            <person name="Erickson J."/>
            <person name="Farina A."/>
            <person name="Faro S."/>
            <person name="Ferreira P."/>
            <person name="Fischer H."/>
            <person name="Fitzgerald M."/>
            <person name="Foley K."/>
            <person name="Gage D."/>
            <person name="Galagan J."/>
            <person name="Gearin G."/>
            <person name="Gnerre S."/>
            <person name="Gnirke A."/>
            <person name="Goyette A."/>
            <person name="Graham J."/>
            <person name="Grandbois E."/>
            <person name="Gyaltsen K."/>
            <person name="Hafez N."/>
            <person name="Hagopian D."/>
            <person name="Hagos B."/>
            <person name="Hall J."/>
            <person name="Hatcher B."/>
            <person name="Heller A."/>
            <person name="Higgins H."/>
            <person name="Honan T."/>
            <person name="Horn A."/>
            <person name="Houde N."/>
            <person name="Hughes L."/>
            <person name="Hulme W."/>
            <person name="Husby E."/>
            <person name="Iliev I."/>
            <person name="Jaffe D."/>
            <person name="Jones C."/>
            <person name="Kamal M."/>
            <person name="Kamat A."/>
            <person name="Kamvysselis M."/>
            <person name="Karlsson E."/>
            <person name="Kells C."/>
            <person name="Kieu A."/>
            <person name="Kisner P."/>
            <person name="Kodira C."/>
            <person name="Kulbokas E."/>
            <person name="Labutti K."/>
            <person name="Lama D."/>
            <person name="Landers T."/>
            <person name="Leger J."/>
            <person name="Levine S."/>
            <person name="Lewis D."/>
            <person name="Lewis T."/>
            <person name="Lindblad-toh K."/>
            <person name="Liu X."/>
            <person name="Lokyitsang T."/>
            <person name="Lokyitsang Y."/>
            <person name="Lucien O."/>
            <person name="Lui A."/>
            <person name="Ma L.J."/>
            <person name="Mabbitt R."/>
            <person name="Macdonald J."/>
            <person name="Maclean C."/>
            <person name="Major J."/>
            <person name="Manning J."/>
            <person name="Marabella R."/>
            <person name="Maru K."/>
            <person name="Matthews C."/>
            <person name="Mauceli E."/>
            <person name="Mccarthy M."/>
            <person name="Mcdonough S."/>
            <person name="Mcghee T."/>
            <person name="Meldrim J."/>
            <person name="Meneus L."/>
            <person name="Mesirov J."/>
            <person name="Mihalev A."/>
            <person name="Mihova T."/>
            <person name="Mikkelsen T."/>
            <person name="Mlenga V."/>
            <person name="Moru K."/>
            <person name="Mozes J."/>
            <person name="Mulrain L."/>
            <person name="Munson G."/>
            <person name="Naylor J."/>
            <person name="Newes C."/>
            <person name="Nguyen C."/>
            <person name="Nguyen N."/>
            <person name="Nguyen T."/>
            <person name="Nicol R."/>
            <person name="Nielsen C."/>
            <person name="Nizzari M."/>
            <person name="Norbu C."/>
            <person name="Norbu N."/>
            <person name="O'donnell P."/>
            <person name="Okoawo O."/>
            <person name="O'leary S."/>
            <person name="Omotosho B."/>
            <person name="O'neill K."/>
            <person name="Osman S."/>
            <person name="Parker S."/>
            <person name="Perrin D."/>
            <person name="Phunkhang P."/>
            <person name="Piqani B."/>
            <person name="Purcell S."/>
            <person name="Rachupka T."/>
            <person name="Ramasamy U."/>
            <person name="Rameau R."/>
            <person name="Ray V."/>
            <person name="Raymond C."/>
            <person name="Retta R."/>
            <person name="Richardson S."/>
            <person name="Rise C."/>
            <person name="Rodriguez J."/>
            <person name="Rogers J."/>
            <person name="Rogov P."/>
            <person name="Rutman M."/>
            <person name="Schupbach R."/>
            <person name="Seaman C."/>
            <person name="Settipalli S."/>
            <person name="Sharpe T."/>
            <person name="Sheridan J."/>
            <person name="Sherpa N."/>
            <person name="Shi J."/>
            <person name="Smirnov S."/>
            <person name="Smith C."/>
            <person name="Sougnez C."/>
            <person name="Spencer B."/>
            <person name="Stalker J."/>
            <person name="Stange-thomann N."/>
            <person name="Stavropoulos S."/>
            <person name="Stetson K."/>
            <person name="Stone C."/>
            <person name="Stone S."/>
            <person name="Stubbs M."/>
            <person name="Talamas J."/>
            <person name="Tchuinga P."/>
            <person name="Tenzing P."/>
            <person name="Tesfaye S."/>
            <person name="Theodore J."/>
            <person name="Thoulutsang Y."/>
            <person name="Topham K."/>
            <person name="Towey S."/>
            <person name="Tsamla T."/>
            <person name="Tsomo N."/>
            <person name="Vallee D."/>
            <person name="Vassiliev H."/>
            <person name="Venkataraman V."/>
            <person name="Vinson J."/>
            <person name="Vo A."/>
            <person name="Wade C."/>
            <person name="Wang S."/>
            <person name="Wangchuk T."/>
            <person name="Wangdi T."/>
            <person name="Whittaker C."/>
            <person name="Wilkinson J."/>
            <person name="Wu Y."/>
            <person name="Wyman D."/>
            <person name="Yadav S."/>
            <person name="Yang S."/>
            <person name="Yang X."/>
            <person name="Yeager S."/>
            <person name="Yee E."/>
            <person name="Young G."/>
            <person name="Zainoun J."/>
            <person name="Zembeck L."/>
            <person name="Zimmer A."/>
            <person name="Zody M."/>
            <person name="Lander E."/>
        </authorList>
    </citation>
    <scope>NUCLEOTIDE SEQUENCE [LARGE SCALE GENOMIC DNA]</scope>
</reference>
<dbReference type="AlphaFoldDB" id="H2ZJA0"/>
<dbReference type="InterPro" id="IPR000884">
    <property type="entry name" value="TSP1_rpt"/>
</dbReference>
<name>H2ZJA0_CIOSA</name>
<evidence type="ECO:0000256" key="1">
    <source>
        <dbReference type="SAM" id="SignalP"/>
    </source>
</evidence>
<reference evidence="2" key="3">
    <citation type="submission" date="2025-09" db="UniProtKB">
        <authorList>
            <consortium name="Ensembl"/>
        </authorList>
    </citation>
    <scope>IDENTIFICATION</scope>
</reference>
<evidence type="ECO:0000313" key="2">
    <source>
        <dbReference type="Ensembl" id="ENSCSAVP00000017666.1"/>
    </source>
</evidence>
<evidence type="ECO:0008006" key="4">
    <source>
        <dbReference type="Google" id="ProtNLM"/>
    </source>
</evidence>
<keyword evidence="1" id="KW-0732">Signal</keyword>
<dbReference type="PROSITE" id="PS50092">
    <property type="entry name" value="TSP1"/>
    <property type="match status" value="1"/>
</dbReference>
<dbReference type="Ensembl" id="ENSCSAVT00000017858.1">
    <property type="protein sequence ID" value="ENSCSAVP00000017666.1"/>
    <property type="gene ID" value="ENSCSAVG00000010401.1"/>
</dbReference>
<reference evidence="2" key="2">
    <citation type="submission" date="2025-08" db="UniProtKB">
        <authorList>
            <consortium name="Ensembl"/>
        </authorList>
    </citation>
    <scope>IDENTIFICATION</scope>
</reference>
<dbReference type="HOGENOM" id="CLU_871409_0_0_1"/>
<dbReference type="OMA" id="NNEARCA"/>
<sequence>MFQISTTFQSLSITLVALALVRISNACHAGSRNRRSTDTVTSQVGETSSMRSFFVNCLRTKVGDIWDWETVVDFSVLDSEWYKNTARLCSPETNQDSAECWTQRLQVYISPDSLLGSPATSCIVEYAAGNSTTSAIGRKKRQTDFTARRCTTYYANARTTRLYNTCTTDNVVLPSDRRRMDFASLTQFVAEDTLCTAELNDCGQDNKETITAGDTSVPSWPFLLEAIVSPASPVQNAVVSCNRIFPTNRNNEARCAQWQNWGSCPANCAAGSRTRSRVCPGDFRGRTSQSTICSANRAGCGNSFLNSYLFYRIFGIFFG</sequence>
<dbReference type="GeneTree" id="ENSGT00660000095958"/>
<dbReference type="InParanoid" id="H2ZJA0"/>
<proteinExistence type="predicted"/>
<evidence type="ECO:0000313" key="3">
    <source>
        <dbReference type="Proteomes" id="UP000007875"/>
    </source>
</evidence>
<keyword evidence="3" id="KW-1185">Reference proteome</keyword>
<protein>
    <recommendedName>
        <fullName evidence="4">Sema domain-containing protein</fullName>
    </recommendedName>
</protein>
<feature type="chain" id="PRO_5003579024" description="Sema domain-containing protein" evidence="1">
    <location>
        <begin position="27"/>
        <end position="319"/>
    </location>
</feature>
<organism evidence="2 3">
    <name type="scientific">Ciona savignyi</name>
    <name type="common">Pacific transparent sea squirt</name>
    <dbReference type="NCBI Taxonomy" id="51511"/>
    <lineage>
        <taxon>Eukaryota</taxon>
        <taxon>Metazoa</taxon>
        <taxon>Chordata</taxon>
        <taxon>Tunicata</taxon>
        <taxon>Ascidiacea</taxon>
        <taxon>Phlebobranchia</taxon>
        <taxon>Cionidae</taxon>
        <taxon>Ciona</taxon>
    </lineage>
</organism>
<feature type="signal peptide" evidence="1">
    <location>
        <begin position="1"/>
        <end position="26"/>
    </location>
</feature>
<dbReference type="Proteomes" id="UP000007875">
    <property type="component" value="Unassembled WGS sequence"/>
</dbReference>